<dbReference type="OrthoDB" id="5450317at2"/>
<dbReference type="PANTHER" id="PTHR43569">
    <property type="entry name" value="AMIDOHYDROLASE"/>
    <property type="match status" value="1"/>
</dbReference>
<protein>
    <submittedName>
        <fullName evidence="3">Putative TIM-barrel fold metal-dependent hydrolase</fullName>
    </submittedName>
</protein>
<sequence>MDLSGIRIIDAHIHQWDPFTTPRVFSGTAKLLKRVPLPMGLAKRLAPRRDREFIGDPTAYTRPYLPADYRADAGGEPIDAIVHIEVGWVGKDPLAEADETAWVARLPFGGDNPELGAILGCADPAALEFAALLDAHLAAAPLLRGIRSHSAHHPDPGVRPYADHAGALAAKEFLSGFERLAERDLSFEAWVYSHAIPDVTALAERYPEVPIVLNHLGTPAGLFGPIGKRTGADPGQRRALSQRWRDDLAALAEQPNVVAKVSGLMMPVLGHPVPPRGTSTPVPVLVDRVRPLVEHALDVFGADRLIWGSNFPVDKPITSIADSIEVIATVITDHGGGPRELARIFRDNARRVYRIDHPAWRFECCEADVAVVDKTTDLAPN</sequence>
<dbReference type="InterPro" id="IPR052350">
    <property type="entry name" value="Metallo-dep_Lactonases"/>
</dbReference>
<name>A0A318K3U9_9NOCA</name>
<evidence type="ECO:0000256" key="1">
    <source>
        <dbReference type="ARBA" id="ARBA00038310"/>
    </source>
</evidence>
<dbReference type="SUPFAM" id="SSF51556">
    <property type="entry name" value="Metallo-dependent hydrolases"/>
    <property type="match status" value="1"/>
</dbReference>
<dbReference type="InterPro" id="IPR032466">
    <property type="entry name" value="Metal_Hydrolase"/>
</dbReference>
<dbReference type="InterPro" id="IPR006680">
    <property type="entry name" value="Amidohydro-rel"/>
</dbReference>
<proteinExistence type="inferred from homology"/>
<dbReference type="AlphaFoldDB" id="A0A318K3U9"/>
<reference evidence="3 4" key="1">
    <citation type="submission" date="2018-05" db="EMBL/GenBank/DDBJ databases">
        <title>Genomic Encyclopedia of Type Strains, Phase IV (KMG-IV): sequencing the most valuable type-strain genomes for metagenomic binning, comparative biology and taxonomic classification.</title>
        <authorList>
            <person name="Goeker M."/>
        </authorList>
    </citation>
    <scope>NUCLEOTIDE SEQUENCE [LARGE SCALE GENOMIC DNA]</scope>
    <source>
        <strain evidence="3 4">DSM 44704</strain>
    </source>
</reference>
<comment type="similarity">
    <text evidence="1">Belongs to the metallo-dependent hydrolases superfamily.</text>
</comment>
<dbReference type="GO" id="GO:0016787">
    <property type="term" value="F:hydrolase activity"/>
    <property type="evidence" value="ECO:0007669"/>
    <property type="project" value="UniProtKB-KW"/>
</dbReference>
<evidence type="ECO:0000313" key="3">
    <source>
        <dbReference type="EMBL" id="PXX66309.1"/>
    </source>
</evidence>
<dbReference type="Gene3D" id="3.20.20.140">
    <property type="entry name" value="Metal-dependent hydrolases"/>
    <property type="match status" value="1"/>
</dbReference>
<evidence type="ECO:0000313" key="4">
    <source>
        <dbReference type="Proteomes" id="UP000247569"/>
    </source>
</evidence>
<gene>
    <name evidence="3" type="ORF">DFR70_10356</name>
</gene>
<evidence type="ECO:0000259" key="2">
    <source>
        <dbReference type="Pfam" id="PF04909"/>
    </source>
</evidence>
<keyword evidence="4" id="KW-1185">Reference proteome</keyword>
<feature type="domain" description="Amidohydrolase-related" evidence="2">
    <location>
        <begin position="9"/>
        <end position="355"/>
    </location>
</feature>
<dbReference type="Proteomes" id="UP000247569">
    <property type="component" value="Unassembled WGS sequence"/>
</dbReference>
<dbReference type="PANTHER" id="PTHR43569:SF1">
    <property type="entry name" value="BLL3371 PROTEIN"/>
    <property type="match status" value="1"/>
</dbReference>
<dbReference type="Pfam" id="PF04909">
    <property type="entry name" value="Amidohydro_2"/>
    <property type="match status" value="1"/>
</dbReference>
<accession>A0A318K3U9</accession>
<comment type="caution">
    <text evidence="3">The sequence shown here is derived from an EMBL/GenBank/DDBJ whole genome shotgun (WGS) entry which is preliminary data.</text>
</comment>
<dbReference type="RefSeq" id="WP_063713316.1">
    <property type="nucleotide sequence ID" value="NZ_QJKF01000003.1"/>
</dbReference>
<dbReference type="EMBL" id="QJKF01000003">
    <property type="protein sequence ID" value="PXX66309.1"/>
    <property type="molecule type" value="Genomic_DNA"/>
</dbReference>
<organism evidence="3 4">
    <name type="scientific">Nocardia tenerifensis</name>
    <dbReference type="NCBI Taxonomy" id="228006"/>
    <lineage>
        <taxon>Bacteria</taxon>
        <taxon>Bacillati</taxon>
        <taxon>Actinomycetota</taxon>
        <taxon>Actinomycetes</taxon>
        <taxon>Mycobacteriales</taxon>
        <taxon>Nocardiaceae</taxon>
        <taxon>Nocardia</taxon>
    </lineage>
</organism>
<keyword evidence="3" id="KW-0378">Hydrolase</keyword>